<protein>
    <submittedName>
        <fullName evidence="2">Uncharacterized protein</fullName>
    </submittedName>
</protein>
<dbReference type="Proteomes" id="UP000235347">
    <property type="component" value="Unassembled WGS sequence"/>
</dbReference>
<comment type="caution">
    <text evidence="2">The sequence shown here is derived from an EMBL/GenBank/DDBJ whole genome shotgun (WGS) entry which is preliminary data.</text>
</comment>
<name>A0A2N7W262_9BURK</name>
<evidence type="ECO:0000313" key="2">
    <source>
        <dbReference type="EMBL" id="PMS23481.1"/>
    </source>
</evidence>
<sequence length="72" mass="7950">MCAPHTVETRIRIETNRVRIVKLVGTTTKRAPQLPLGRAKKEWKGEASRRTAATCSHVQPRQATGSVNAKTV</sequence>
<gene>
    <name evidence="2" type="ORF">C0Z19_15900</name>
</gene>
<keyword evidence="3" id="KW-1185">Reference proteome</keyword>
<dbReference type="AlphaFoldDB" id="A0A2N7W262"/>
<dbReference type="EMBL" id="PNYB01000012">
    <property type="protein sequence ID" value="PMS23481.1"/>
    <property type="molecule type" value="Genomic_DNA"/>
</dbReference>
<proteinExistence type="predicted"/>
<evidence type="ECO:0000256" key="1">
    <source>
        <dbReference type="SAM" id="MobiDB-lite"/>
    </source>
</evidence>
<feature type="compositionally biased region" description="Polar residues" evidence="1">
    <location>
        <begin position="51"/>
        <end position="72"/>
    </location>
</feature>
<reference evidence="2 3" key="1">
    <citation type="submission" date="2018-01" db="EMBL/GenBank/DDBJ databases">
        <title>Whole genome analyses suggest that Burkholderia sensu lato contains two further novel genera in the rhizoxinica-symbiotica group Mycetohabitans gen. nov., and Trinickia gen. nov.: implications for the evolution of diazotrophy and nodulation in the Burkholderiaceae.</title>
        <authorList>
            <person name="Estrada-de los Santos P."/>
            <person name="Palmer M."/>
            <person name="Chavez-Ramirez B."/>
            <person name="Beukes C."/>
            <person name="Steenkamp E.T."/>
            <person name="Hirsch A.M."/>
            <person name="Manyaka P."/>
            <person name="Maluk M."/>
            <person name="Lafos M."/>
            <person name="Crook M."/>
            <person name="Gross E."/>
            <person name="Simon M.F."/>
            <person name="Bueno dos Reis Junior F."/>
            <person name="Poole P.S."/>
            <person name="Venter S.N."/>
            <person name="James E.K."/>
        </authorList>
    </citation>
    <scope>NUCLEOTIDE SEQUENCE [LARGE SCALE GENOMIC DNA]</scope>
    <source>
        <strain evidence="2 3">GP25-8</strain>
    </source>
</reference>
<evidence type="ECO:0000313" key="3">
    <source>
        <dbReference type="Proteomes" id="UP000235347"/>
    </source>
</evidence>
<organism evidence="2 3">
    <name type="scientific">Trinickia soli</name>
    <dbReference type="NCBI Taxonomy" id="380675"/>
    <lineage>
        <taxon>Bacteria</taxon>
        <taxon>Pseudomonadati</taxon>
        <taxon>Pseudomonadota</taxon>
        <taxon>Betaproteobacteria</taxon>
        <taxon>Burkholderiales</taxon>
        <taxon>Burkholderiaceae</taxon>
        <taxon>Trinickia</taxon>
    </lineage>
</organism>
<feature type="region of interest" description="Disordered" evidence="1">
    <location>
        <begin position="32"/>
        <end position="72"/>
    </location>
</feature>
<feature type="compositionally biased region" description="Basic and acidic residues" evidence="1">
    <location>
        <begin position="39"/>
        <end position="49"/>
    </location>
</feature>
<accession>A0A2N7W262</accession>